<dbReference type="RefSeq" id="WP_248592676.1">
    <property type="nucleotide sequence ID" value="NZ_BAABEB010000012.1"/>
</dbReference>
<feature type="domain" description="HTH tetR-type" evidence="5">
    <location>
        <begin position="1"/>
        <end position="60"/>
    </location>
</feature>
<evidence type="ECO:0000313" key="7">
    <source>
        <dbReference type="Proteomes" id="UP000832041"/>
    </source>
</evidence>
<accession>A0ABY4L0G4</accession>
<dbReference type="Gene3D" id="1.10.357.10">
    <property type="entry name" value="Tetracycline Repressor, domain 2"/>
    <property type="match status" value="1"/>
</dbReference>
<keyword evidence="3" id="KW-0804">Transcription</keyword>
<feature type="DNA-binding region" description="H-T-H motif" evidence="4">
    <location>
        <begin position="23"/>
        <end position="42"/>
    </location>
</feature>
<proteinExistence type="predicted"/>
<evidence type="ECO:0000256" key="4">
    <source>
        <dbReference type="PROSITE-ProRule" id="PRU00335"/>
    </source>
</evidence>
<gene>
    <name evidence="6" type="ORF">FOF52_05115</name>
</gene>
<dbReference type="InterPro" id="IPR009057">
    <property type="entry name" value="Homeodomain-like_sf"/>
</dbReference>
<protein>
    <submittedName>
        <fullName evidence="6">TetR/AcrR family transcriptional regulator</fullName>
    </submittedName>
</protein>
<dbReference type="InterPro" id="IPR050109">
    <property type="entry name" value="HTH-type_TetR-like_transc_reg"/>
</dbReference>
<dbReference type="Proteomes" id="UP000832041">
    <property type="component" value="Chromosome"/>
</dbReference>
<dbReference type="InterPro" id="IPR001647">
    <property type="entry name" value="HTH_TetR"/>
</dbReference>
<dbReference type="Gene3D" id="1.10.10.60">
    <property type="entry name" value="Homeodomain-like"/>
    <property type="match status" value="1"/>
</dbReference>
<keyword evidence="7" id="KW-1185">Reference proteome</keyword>
<dbReference type="PANTHER" id="PTHR30055:SF234">
    <property type="entry name" value="HTH-TYPE TRANSCRIPTIONAL REGULATOR BETI"/>
    <property type="match status" value="1"/>
</dbReference>
<evidence type="ECO:0000256" key="1">
    <source>
        <dbReference type="ARBA" id="ARBA00023015"/>
    </source>
</evidence>
<reference evidence="6 7" key="1">
    <citation type="submission" date="2020-04" db="EMBL/GenBank/DDBJ databases">
        <title>Thermobifida alba genome sequencing and assembly.</title>
        <authorList>
            <person name="Luzics S."/>
            <person name="Horvath B."/>
            <person name="Nagy I."/>
            <person name="Toth A."/>
            <person name="Nagy I."/>
            <person name="Kukolya J."/>
        </authorList>
    </citation>
    <scope>NUCLEOTIDE SEQUENCE [LARGE SCALE GENOMIC DNA]</scope>
    <source>
        <strain evidence="6 7">DSM 43795</strain>
    </source>
</reference>
<sequence length="210" mass="23682">MTRHRILEALHDLLRTSPAARVSVADVAQRAEMKRSSVYNHFRTVDEMCLALVDRSLSAVFAGFGRADATNLGTYFSSALMSTFRLWALHRVVLVIAFEIYARDRAFARAWDERVTREWTEPALEVYQADVTAGRLSPLPDPRGLLDLLAFTIQHQLHRLWRDGTPSPQDCHRELELCATASWRLLGLPGDPVLDRATVDEILVLAGTKD</sequence>
<dbReference type="EMBL" id="CP051627">
    <property type="protein sequence ID" value="UPT20421.1"/>
    <property type="molecule type" value="Genomic_DNA"/>
</dbReference>
<keyword evidence="2 4" id="KW-0238">DNA-binding</keyword>
<evidence type="ECO:0000313" key="6">
    <source>
        <dbReference type="EMBL" id="UPT20421.1"/>
    </source>
</evidence>
<dbReference type="PANTHER" id="PTHR30055">
    <property type="entry name" value="HTH-TYPE TRANSCRIPTIONAL REGULATOR RUTR"/>
    <property type="match status" value="1"/>
</dbReference>
<evidence type="ECO:0000259" key="5">
    <source>
        <dbReference type="PROSITE" id="PS50977"/>
    </source>
</evidence>
<organism evidence="6 7">
    <name type="scientific">Thermobifida alba</name>
    <name type="common">Thermomonospora alba</name>
    <dbReference type="NCBI Taxonomy" id="53522"/>
    <lineage>
        <taxon>Bacteria</taxon>
        <taxon>Bacillati</taxon>
        <taxon>Actinomycetota</taxon>
        <taxon>Actinomycetes</taxon>
        <taxon>Streptosporangiales</taxon>
        <taxon>Nocardiopsidaceae</taxon>
        <taxon>Thermobifida</taxon>
    </lineage>
</organism>
<dbReference type="PROSITE" id="PS50977">
    <property type="entry name" value="HTH_TETR_2"/>
    <property type="match status" value="1"/>
</dbReference>
<evidence type="ECO:0000256" key="2">
    <source>
        <dbReference type="ARBA" id="ARBA00023125"/>
    </source>
</evidence>
<dbReference type="Pfam" id="PF00440">
    <property type="entry name" value="TetR_N"/>
    <property type="match status" value="1"/>
</dbReference>
<keyword evidence="1" id="KW-0805">Transcription regulation</keyword>
<dbReference type="SUPFAM" id="SSF46689">
    <property type="entry name" value="Homeodomain-like"/>
    <property type="match status" value="1"/>
</dbReference>
<evidence type="ECO:0000256" key="3">
    <source>
        <dbReference type="ARBA" id="ARBA00023163"/>
    </source>
</evidence>
<name>A0ABY4L0G4_THEAE</name>